<evidence type="ECO:0000259" key="3">
    <source>
        <dbReference type="SMART" id="SM00903"/>
    </source>
</evidence>
<evidence type="ECO:0000313" key="4">
    <source>
        <dbReference type="EMBL" id="GAA0402452.1"/>
    </source>
</evidence>
<dbReference type="SMART" id="SM00903">
    <property type="entry name" value="Flavin_Reduct"/>
    <property type="match status" value="1"/>
</dbReference>
<keyword evidence="5" id="KW-1185">Reference proteome</keyword>
<dbReference type="SUPFAM" id="SSF50475">
    <property type="entry name" value="FMN-binding split barrel"/>
    <property type="match status" value="1"/>
</dbReference>
<dbReference type="EMBL" id="BAAABX010000023">
    <property type="protein sequence ID" value="GAA0402452.1"/>
    <property type="molecule type" value="Genomic_DNA"/>
</dbReference>
<dbReference type="InterPro" id="IPR050268">
    <property type="entry name" value="NADH-dep_flavin_reductase"/>
</dbReference>
<organism evidence="4 5">
    <name type="scientific">Streptomyces luteireticuli</name>
    <dbReference type="NCBI Taxonomy" id="173858"/>
    <lineage>
        <taxon>Bacteria</taxon>
        <taxon>Bacillati</taxon>
        <taxon>Actinomycetota</taxon>
        <taxon>Actinomycetes</taxon>
        <taxon>Kitasatosporales</taxon>
        <taxon>Streptomycetaceae</taxon>
        <taxon>Streptomyces</taxon>
    </lineage>
</organism>
<name>A0ABN0YNT0_9ACTN</name>
<proteinExistence type="inferred from homology"/>
<feature type="domain" description="Flavin reductase like" evidence="3">
    <location>
        <begin position="41"/>
        <end position="184"/>
    </location>
</feature>
<dbReference type="Gene3D" id="2.30.110.10">
    <property type="entry name" value="Electron Transport, Fmn-binding Protein, Chain A"/>
    <property type="match status" value="1"/>
</dbReference>
<dbReference type="PANTHER" id="PTHR30466">
    <property type="entry name" value="FLAVIN REDUCTASE"/>
    <property type="match status" value="1"/>
</dbReference>
<comment type="caution">
    <text evidence="4">The sequence shown here is derived from an EMBL/GenBank/DDBJ whole genome shotgun (WGS) entry which is preliminary data.</text>
</comment>
<evidence type="ECO:0000313" key="5">
    <source>
        <dbReference type="Proteomes" id="UP001500879"/>
    </source>
</evidence>
<keyword evidence="2" id="KW-0560">Oxidoreductase</keyword>
<gene>
    <name evidence="4" type="ORF">GCM10010357_24400</name>
</gene>
<comment type="similarity">
    <text evidence="1">Belongs to the non-flavoprotein flavin reductase family.</text>
</comment>
<dbReference type="PANTHER" id="PTHR30466:SF11">
    <property type="entry name" value="FLAVIN-DEPENDENT MONOOXYGENASE, REDUCTASE SUBUNIT HSAB"/>
    <property type="match status" value="1"/>
</dbReference>
<protein>
    <submittedName>
        <fullName evidence="4">Flavin reductase family protein</fullName>
    </submittedName>
</protein>
<accession>A0ABN0YNT0</accession>
<evidence type="ECO:0000256" key="1">
    <source>
        <dbReference type="ARBA" id="ARBA00008898"/>
    </source>
</evidence>
<dbReference type="Proteomes" id="UP001500879">
    <property type="component" value="Unassembled WGS sequence"/>
</dbReference>
<sequence>MLPDGLSTAFPVFRARPGGRGPPHIRTGEHMLEQRSFRDILGRFATGVVLVTAQTPHGPVGMAVNSFMSVSLEPPLIAVCAARSSTTWPAVRSAGGFAVTVLGGQHEDVCRAFSTRGADRFTGGEWGFTRGGHPVLRDGLAWLDCRISTIQPAGDHELVVAEALEGGLTGREGPLVFYASRYTELASAPECV</sequence>
<dbReference type="InterPro" id="IPR012349">
    <property type="entry name" value="Split_barrel_FMN-bd"/>
</dbReference>
<dbReference type="InterPro" id="IPR002563">
    <property type="entry name" value="Flavin_Rdtase-like_dom"/>
</dbReference>
<evidence type="ECO:0000256" key="2">
    <source>
        <dbReference type="ARBA" id="ARBA00023002"/>
    </source>
</evidence>
<reference evidence="4 5" key="1">
    <citation type="journal article" date="2019" name="Int. J. Syst. Evol. Microbiol.">
        <title>The Global Catalogue of Microorganisms (GCM) 10K type strain sequencing project: providing services to taxonomists for standard genome sequencing and annotation.</title>
        <authorList>
            <consortium name="The Broad Institute Genomics Platform"/>
            <consortium name="The Broad Institute Genome Sequencing Center for Infectious Disease"/>
            <person name="Wu L."/>
            <person name="Ma J."/>
        </authorList>
    </citation>
    <scope>NUCLEOTIDE SEQUENCE [LARGE SCALE GENOMIC DNA]</scope>
    <source>
        <strain evidence="4 5">JCM 4788</strain>
    </source>
</reference>
<dbReference type="Pfam" id="PF01613">
    <property type="entry name" value="Flavin_Reduct"/>
    <property type="match status" value="1"/>
</dbReference>